<keyword evidence="2" id="KW-1185">Reference proteome</keyword>
<proteinExistence type="predicted"/>
<dbReference type="Proteomes" id="UP000077266">
    <property type="component" value="Unassembled WGS sequence"/>
</dbReference>
<sequence>MVSAFTRLLHPGFSQSVGHSQQHVSGRSPGPGVGYSATTYLRGICRLRCQLQALWAGRLSSFLDPNYSLEVSLFSCQSYLLQRSVEEP</sequence>
<accession>A0A165DVN2</accession>
<dbReference type="AlphaFoldDB" id="A0A165DVN2"/>
<evidence type="ECO:0000313" key="1">
    <source>
        <dbReference type="EMBL" id="KZV85467.1"/>
    </source>
</evidence>
<dbReference type="InParanoid" id="A0A165DVN2"/>
<evidence type="ECO:0000313" key="2">
    <source>
        <dbReference type="Proteomes" id="UP000077266"/>
    </source>
</evidence>
<name>A0A165DVN2_EXIGL</name>
<gene>
    <name evidence="1" type="ORF">EXIGLDRAFT_726089</name>
</gene>
<reference evidence="1 2" key="1">
    <citation type="journal article" date="2016" name="Mol. Biol. Evol.">
        <title>Comparative Genomics of Early-Diverging Mushroom-Forming Fungi Provides Insights into the Origins of Lignocellulose Decay Capabilities.</title>
        <authorList>
            <person name="Nagy L.G."/>
            <person name="Riley R."/>
            <person name="Tritt A."/>
            <person name="Adam C."/>
            <person name="Daum C."/>
            <person name="Floudas D."/>
            <person name="Sun H."/>
            <person name="Yadav J.S."/>
            <person name="Pangilinan J."/>
            <person name="Larsson K.H."/>
            <person name="Matsuura K."/>
            <person name="Barry K."/>
            <person name="Labutti K."/>
            <person name="Kuo R."/>
            <person name="Ohm R.A."/>
            <person name="Bhattacharya S.S."/>
            <person name="Shirouzu T."/>
            <person name="Yoshinaga Y."/>
            <person name="Martin F.M."/>
            <person name="Grigoriev I.V."/>
            <person name="Hibbett D.S."/>
        </authorList>
    </citation>
    <scope>NUCLEOTIDE SEQUENCE [LARGE SCALE GENOMIC DNA]</scope>
    <source>
        <strain evidence="1 2">HHB12029</strain>
    </source>
</reference>
<protein>
    <submittedName>
        <fullName evidence="1">Uncharacterized protein</fullName>
    </submittedName>
</protein>
<dbReference type="EMBL" id="KV426187">
    <property type="protein sequence ID" value="KZV85467.1"/>
    <property type="molecule type" value="Genomic_DNA"/>
</dbReference>
<organism evidence="1 2">
    <name type="scientific">Exidia glandulosa HHB12029</name>
    <dbReference type="NCBI Taxonomy" id="1314781"/>
    <lineage>
        <taxon>Eukaryota</taxon>
        <taxon>Fungi</taxon>
        <taxon>Dikarya</taxon>
        <taxon>Basidiomycota</taxon>
        <taxon>Agaricomycotina</taxon>
        <taxon>Agaricomycetes</taxon>
        <taxon>Auriculariales</taxon>
        <taxon>Exidiaceae</taxon>
        <taxon>Exidia</taxon>
    </lineage>
</organism>